<feature type="transmembrane region" description="Helical" evidence="7">
    <location>
        <begin position="586"/>
        <end position="608"/>
    </location>
</feature>
<evidence type="ECO:0000256" key="7">
    <source>
        <dbReference type="SAM" id="Phobius"/>
    </source>
</evidence>
<feature type="transmembrane region" description="Helical" evidence="7">
    <location>
        <begin position="479"/>
        <end position="497"/>
    </location>
</feature>
<dbReference type="AlphaFoldDB" id="A0A318JVX6"/>
<keyword evidence="7" id="KW-0472">Membrane</keyword>
<feature type="transmembrane region" description="Helical" evidence="7">
    <location>
        <begin position="416"/>
        <end position="439"/>
    </location>
</feature>
<keyword evidence="2" id="KW-0645">Protease</keyword>
<keyword evidence="4" id="KW-0378">Hydrolase</keyword>
<comment type="caution">
    <text evidence="9">The sequence shown here is derived from an EMBL/GenBank/DDBJ whole genome shotgun (WGS) entry which is preliminary data.</text>
</comment>
<evidence type="ECO:0000259" key="8">
    <source>
        <dbReference type="Pfam" id="PF01435"/>
    </source>
</evidence>
<dbReference type="CDD" id="cd07329">
    <property type="entry name" value="M56_like"/>
    <property type="match status" value="1"/>
</dbReference>
<keyword evidence="7" id="KW-0812">Transmembrane</keyword>
<feature type="transmembrane region" description="Helical" evidence="7">
    <location>
        <begin position="212"/>
        <end position="232"/>
    </location>
</feature>
<organism evidence="9 10">
    <name type="scientific">Nocardia tenerifensis</name>
    <dbReference type="NCBI Taxonomy" id="228006"/>
    <lineage>
        <taxon>Bacteria</taxon>
        <taxon>Bacillati</taxon>
        <taxon>Actinomycetota</taxon>
        <taxon>Actinomycetes</taxon>
        <taxon>Mycobacteriales</taxon>
        <taxon>Nocardiaceae</taxon>
        <taxon>Nocardia</taxon>
    </lineage>
</organism>
<keyword evidence="5" id="KW-0862">Zinc</keyword>
<keyword evidence="3" id="KW-0479">Metal-binding</keyword>
<evidence type="ECO:0000256" key="4">
    <source>
        <dbReference type="ARBA" id="ARBA00022801"/>
    </source>
</evidence>
<comment type="cofactor">
    <cofactor evidence="1">
        <name>Zn(2+)</name>
        <dbReference type="ChEBI" id="CHEBI:29105"/>
    </cofactor>
</comment>
<proteinExistence type="predicted"/>
<feature type="transmembrane region" description="Helical" evidence="7">
    <location>
        <begin position="336"/>
        <end position="359"/>
    </location>
</feature>
<feature type="transmembrane region" description="Helical" evidence="7">
    <location>
        <begin position="98"/>
        <end position="117"/>
    </location>
</feature>
<keyword evidence="10" id="KW-1185">Reference proteome</keyword>
<evidence type="ECO:0000313" key="10">
    <source>
        <dbReference type="Proteomes" id="UP000247569"/>
    </source>
</evidence>
<dbReference type="GO" id="GO:0004222">
    <property type="term" value="F:metalloendopeptidase activity"/>
    <property type="evidence" value="ECO:0007669"/>
    <property type="project" value="InterPro"/>
</dbReference>
<dbReference type="Gene3D" id="3.30.2010.10">
    <property type="entry name" value="Metalloproteases ('zincins'), catalytic domain"/>
    <property type="match status" value="1"/>
</dbReference>
<keyword evidence="7" id="KW-1133">Transmembrane helix</keyword>
<feature type="transmembrane region" description="Helical" evidence="7">
    <location>
        <begin position="523"/>
        <end position="546"/>
    </location>
</feature>
<accession>A0A318JVX6</accession>
<evidence type="ECO:0000256" key="3">
    <source>
        <dbReference type="ARBA" id="ARBA00022723"/>
    </source>
</evidence>
<dbReference type="EMBL" id="QJKF01000009">
    <property type="protein sequence ID" value="PXX61121.1"/>
    <property type="molecule type" value="Genomic_DNA"/>
</dbReference>
<feature type="transmembrane region" description="Helical" evidence="7">
    <location>
        <begin position="628"/>
        <end position="647"/>
    </location>
</feature>
<evidence type="ECO:0000256" key="5">
    <source>
        <dbReference type="ARBA" id="ARBA00022833"/>
    </source>
</evidence>
<dbReference type="Pfam" id="PF01435">
    <property type="entry name" value="Peptidase_M48"/>
    <property type="match status" value="1"/>
</dbReference>
<feature type="transmembrane region" description="Helical" evidence="7">
    <location>
        <begin position="654"/>
        <end position="678"/>
    </location>
</feature>
<feature type="transmembrane region" description="Helical" evidence="7">
    <location>
        <begin position="445"/>
        <end position="467"/>
    </location>
</feature>
<feature type="domain" description="Peptidase M48" evidence="8">
    <location>
        <begin position="133"/>
        <end position="333"/>
    </location>
</feature>
<dbReference type="OrthoDB" id="4889053at2"/>
<evidence type="ECO:0000313" key="9">
    <source>
        <dbReference type="EMBL" id="PXX61121.1"/>
    </source>
</evidence>
<feature type="transmembrane region" description="Helical" evidence="7">
    <location>
        <begin position="758"/>
        <end position="780"/>
    </location>
</feature>
<keyword evidence="6" id="KW-0482">Metalloprotease</keyword>
<gene>
    <name evidence="9" type="ORF">DFR70_109313</name>
</gene>
<name>A0A318JVX6_9NOCA</name>
<sequence>MDITVESEVPAVPVRAGALAAGTSLRFTLLLAFITFDSLFLLSSTATWYQGGSEWFEICRLAVGYDPRQAYTPTETLINSGFIESCQTTHGLQAPTDWMLLAVVAVAAVAIAIYLLWPTWRRRRLLRIDLHSTDELAAELRDLVAVAGLRTSPEFAIDPRSDAVGAVVFGRLGRYTVCLDAGLIAHRSAAPGVLRDVALHELAHIRNRDVDIAYATVAVWRAFLLCALLPHLIGQAVSLATATETWREDWQLGLRGLIRVAVLVALTYLVRADILRTREFYADLDAANLAGRSAFTWRDNHAVVQPRTAVLHRFIGIWRTHPDISERLRSLRDPGILFGANALPMFLTGVVAQVANVSLPAVVDSFGLPWDQLAVERVSTWVTAALVVGIAGYALWRVVGYAVLTGRPVPSGWGAGVWLGAGMAVGELVSFRTAGFALLPRGSAILLVFVISGPVFTWWITQCAELWIRGWAGRSIRPVRILGSAAALVVFGTWYGYWMSGPFLFLIGPLRSPQLATAGLPSWFWFVADLANRPLVLAGAAVLWLFPLVPLLRKPRTGTPGWVERARTDPPDGETTIRQPVSLRPALAGAVLGGGLCWVAVVVVMLVLHADQPPREASNTEWILRYPMWLTVGLGLATVATAIIVSATTRRYRLAIALAASGGAGLMGLAGLFVFAAVDGCVGSMRVLAYTCDIRPHAAWLVVTLQVPFVLGLALTLAALGALVGAVLVDGGRLVLRRRAAASTEVSARPESLFRRRLLVTAAAAAVAILGVDTALNYYVRDGPDVAPVATIGNEPPPTPEATYRKVWAWLRVGGHDKVIELGEDFRKWGEATGEAARAAQEAGEPTVDLDPDVFGPICTAVARAAHDAAAFIPIPDERAQQDWAKAYTVGEQAGSDCRNSFGAKDDALFGRSMTEGVEAVTAYQSLMRYLHTIGVLTNG</sequence>
<evidence type="ECO:0000256" key="6">
    <source>
        <dbReference type="ARBA" id="ARBA00023049"/>
    </source>
</evidence>
<feature type="transmembrane region" description="Helical" evidence="7">
    <location>
        <begin position="252"/>
        <end position="270"/>
    </location>
</feature>
<feature type="transmembrane region" description="Helical" evidence="7">
    <location>
        <begin position="379"/>
        <end position="404"/>
    </location>
</feature>
<dbReference type="GO" id="GO:0006508">
    <property type="term" value="P:proteolysis"/>
    <property type="evidence" value="ECO:0007669"/>
    <property type="project" value="UniProtKB-KW"/>
</dbReference>
<evidence type="ECO:0000256" key="2">
    <source>
        <dbReference type="ARBA" id="ARBA00022670"/>
    </source>
</evidence>
<evidence type="ECO:0000256" key="1">
    <source>
        <dbReference type="ARBA" id="ARBA00001947"/>
    </source>
</evidence>
<dbReference type="Proteomes" id="UP000247569">
    <property type="component" value="Unassembled WGS sequence"/>
</dbReference>
<dbReference type="GO" id="GO:0046872">
    <property type="term" value="F:metal ion binding"/>
    <property type="evidence" value="ECO:0007669"/>
    <property type="project" value="UniProtKB-KW"/>
</dbReference>
<protein>
    <submittedName>
        <fullName evidence="9">Peptidase M48-like protein</fullName>
    </submittedName>
</protein>
<feature type="transmembrane region" description="Helical" evidence="7">
    <location>
        <begin position="698"/>
        <end position="729"/>
    </location>
</feature>
<dbReference type="RefSeq" id="WP_040742070.1">
    <property type="nucleotide sequence ID" value="NZ_QJKF01000009.1"/>
</dbReference>
<reference evidence="9 10" key="1">
    <citation type="submission" date="2018-05" db="EMBL/GenBank/DDBJ databases">
        <title>Genomic Encyclopedia of Type Strains, Phase IV (KMG-IV): sequencing the most valuable type-strain genomes for metagenomic binning, comparative biology and taxonomic classification.</title>
        <authorList>
            <person name="Goeker M."/>
        </authorList>
    </citation>
    <scope>NUCLEOTIDE SEQUENCE [LARGE SCALE GENOMIC DNA]</scope>
    <source>
        <strain evidence="9 10">DSM 44704</strain>
    </source>
</reference>
<dbReference type="InterPro" id="IPR001915">
    <property type="entry name" value="Peptidase_M48"/>
</dbReference>